<keyword evidence="1" id="KW-1133">Transmembrane helix</keyword>
<proteinExistence type="predicted"/>
<feature type="non-terminal residue" evidence="2">
    <location>
        <position position="65"/>
    </location>
</feature>
<dbReference type="PROSITE" id="PS51257">
    <property type="entry name" value="PROKAR_LIPOPROTEIN"/>
    <property type="match status" value="1"/>
</dbReference>
<gene>
    <name evidence="2" type="ORF">METZ01_LOCUS249227</name>
</gene>
<dbReference type="AlphaFoldDB" id="A0A382IBV3"/>
<keyword evidence="1" id="KW-0812">Transmembrane</keyword>
<feature type="transmembrane region" description="Helical" evidence="1">
    <location>
        <begin position="30"/>
        <end position="46"/>
    </location>
</feature>
<dbReference type="EMBL" id="UINC01066059">
    <property type="protein sequence ID" value="SVB96373.1"/>
    <property type="molecule type" value="Genomic_DNA"/>
</dbReference>
<keyword evidence="1" id="KW-0472">Membrane</keyword>
<sequence length="65" mass="6658">MKTFSGSVGILTTVLGSGCAGSGPAGEFGLVVMLGLGALVALVVVIEKAKGRRFRIPNARLNNER</sequence>
<name>A0A382IBV3_9ZZZZ</name>
<accession>A0A382IBV3</accession>
<reference evidence="2" key="1">
    <citation type="submission" date="2018-05" db="EMBL/GenBank/DDBJ databases">
        <authorList>
            <person name="Lanie J.A."/>
            <person name="Ng W.-L."/>
            <person name="Kazmierczak K.M."/>
            <person name="Andrzejewski T.M."/>
            <person name="Davidsen T.M."/>
            <person name="Wayne K.J."/>
            <person name="Tettelin H."/>
            <person name="Glass J.I."/>
            <person name="Rusch D."/>
            <person name="Podicherti R."/>
            <person name="Tsui H.-C.T."/>
            <person name="Winkler M.E."/>
        </authorList>
    </citation>
    <scope>NUCLEOTIDE SEQUENCE</scope>
</reference>
<organism evidence="2">
    <name type="scientific">marine metagenome</name>
    <dbReference type="NCBI Taxonomy" id="408172"/>
    <lineage>
        <taxon>unclassified sequences</taxon>
        <taxon>metagenomes</taxon>
        <taxon>ecological metagenomes</taxon>
    </lineage>
</organism>
<evidence type="ECO:0000313" key="2">
    <source>
        <dbReference type="EMBL" id="SVB96373.1"/>
    </source>
</evidence>
<evidence type="ECO:0000256" key="1">
    <source>
        <dbReference type="SAM" id="Phobius"/>
    </source>
</evidence>
<protein>
    <submittedName>
        <fullName evidence="2">Uncharacterized protein</fullName>
    </submittedName>
</protein>